<accession>A0A327WUN8</accession>
<evidence type="ECO:0000313" key="1">
    <source>
        <dbReference type="EMBL" id="RAJ96064.1"/>
    </source>
</evidence>
<dbReference type="EMBL" id="QLMC01000004">
    <property type="protein sequence ID" value="RAJ96064.1"/>
    <property type="molecule type" value="Genomic_DNA"/>
</dbReference>
<name>A0A327WUN8_LARAB</name>
<proteinExistence type="predicted"/>
<dbReference type="AlphaFoldDB" id="A0A327WUN8"/>
<dbReference type="OrthoDB" id="6385856at2"/>
<dbReference type="RefSeq" id="WP_111629831.1">
    <property type="nucleotide sequence ID" value="NZ_QLMC01000004.1"/>
</dbReference>
<gene>
    <name evidence="1" type="ORF">LX87_03814</name>
</gene>
<organism evidence="1 2">
    <name type="scientific">Larkinella arboricola</name>
    <dbReference type="NCBI Taxonomy" id="643671"/>
    <lineage>
        <taxon>Bacteria</taxon>
        <taxon>Pseudomonadati</taxon>
        <taxon>Bacteroidota</taxon>
        <taxon>Cytophagia</taxon>
        <taxon>Cytophagales</taxon>
        <taxon>Spirosomataceae</taxon>
        <taxon>Larkinella</taxon>
    </lineage>
</organism>
<evidence type="ECO:0000313" key="2">
    <source>
        <dbReference type="Proteomes" id="UP000248790"/>
    </source>
</evidence>
<reference evidence="1 2" key="1">
    <citation type="submission" date="2018-06" db="EMBL/GenBank/DDBJ databases">
        <title>Genomic Encyclopedia of Archaeal and Bacterial Type Strains, Phase II (KMG-II): from individual species to whole genera.</title>
        <authorList>
            <person name="Goeker M."/>
        </authorList>
    </citation>
    <scope>NUCLEOTIDE SEQUENCE [LARGE SCALE GENOMIC DNA]</scope>
    <source>
        <strain evidence="1 2">DSM 21851</strain>
    </source>
</reference>
<protein>
    <submittedName>
        <fullName evidence="1">Uncharacterized protein</fullName>
    </submittedName>
</protein>
<keyword evidence="2" id="KW-1185">Reference proteome</keyword>
<dbReference type="Proteomes" id="UP000248790">
    <property type="component" value="Unassembled WGS sequence"/>
</dbReference>
<sequence>MVQPVTDEMLLEAPADPSIRYYIPRYKLATQRVDLQQQFRVSLEQFIDADGGQLIVFLAKFPAPAIENAVINARQVEVQPSIAIEFKVDAITKMLAFTEVDQQADEIKAVLKVTSFAEFNQLFQALTTSSYETKLVVNSLVSLAYPANMPVDINQLNPETHRPKLVLKGLEEYEVRGNWFNRASLSVRNREIYPDELFQPSPDLPPCGLNTNSSRTWVDIYNNLNQRIYGFCALNKADNLDDLWVAFQKGQPMPVSVYIALNDRRKGQQYFSTEVALRADQITSGERLYVNAKESFSSRIDFVFPETLHSYMYRKAGGHGPGRSGFIKHTVVWEEKEYTYFQDEARPDHFLYLPDSYKLAQVEGPVRVPWLRVDFEGKTLSDLKARIQYRLAGFVDLQRIQDAAKKLINKVEGETVEGLVFELLDSADEATYKLTLPGVGGSSDRPDAIIDPGNYIEDALPALSIDDFRTVFNLLLSTDERDITLRGQVNLKLGGLLIPPIPVSIRLGDSAGDVFDSTRTVDAAAGTIAVSVKNAIESPVSVQGLNVEIQADKQFVPARAEGDGLVFPRQIAAGETVVFTVVPETPLADLQAAEVILDWQNLDILPDSAALYDAIVSKTVNASFEKAVTIKVHAFGDDPTILDIGIKFKSSETGPVLTSTTFSRPQQVEEDQLMQTVGKAINLPLPLQDYVRNLPTFGQYWYQITVYRTSGDATGVWTLESSDFINITTDKLPVPVIG</sequence>
<comment type="caution">
    <text evidence="1">The sequence shown here is derived from an EMBL/GenBank/DDBJ whole genome shotgun (WGS) entry which is preliminary data.</text>
</comment>